<dbReference type="InterPro" id="IPR008217">
    <property type="entry name" value="Ccc1_fam"/>
</dbReference>
<dbReference type="PANTHER" id="PTHR31851">
    <property type="entry name" value="FE(2+)/MN(2+) TRANSPORTER PCL1"/>
    <property type="match status" value="1"/>
</dbReference>
<dbReference type="EMBL" id="JACDUR010000005">
    <property type="protein sequence ID" value="MBA2893883.1"/>
    <property type="molecule type" value="Genomic_DNA"/>
</dbReference>
<evidence type="ECO:0000256" key="1">
    <source>
        <dbReference type="ARBA" id="ARBA00004127"/>
    </source>
</evidence>
<dbReference type="RefSeq" id="WP_181612635.1">
    <property type="nucleotide sequence ID" value="NZ_BAABAM010000005.1"/>
</dbReference>
<comment type="caution">
    <text evidence="6">The sequence shown here is derived from an EMBL/GenBank/DDBJ whole genome shotgun (WGS) entry which is preliminary data.</text>
</comment>
<keyword evidence="7" id="KW-1185">Reference proteome</keyword>
<keyword evidence="3 5" id="KW-1133">Transmembrane helix</keyword>
<feature type="transmembrane region" description="Helical" evidence="5">
    <location>
        <begin position="175"/>
        <end position="197"/>
    </location>
</feature>
<sequence length="231" mass="23893">MSEWHHHHRDVTGGWLRPAVFGAMDGLVSNFALISGVVGGGASPTVVIVTGLAGLVAGACSMAVGEYTSVASQTELTRAEIEVEKAELIRNPEGELAELTALYRTRGVDAETSEKVARQITAQPELAWRVHVREELGVDPDDLPSPYVAALSSFAAFSVGAAVPVLPFLLGASGLIAAAVISVIGLLVLGGVVARLTARPWWTGALRQLLLGAFAAAVTFGIGSLVGSTLT</sequence>
<dbReference type="GO" id="GO:0030026">
    <property type="term" value="P:intracellular manganese ion homeostasis"/>
    <property type="evidence" value="ECO:0007669"/>
    <property type="project" value="InterPro"/>
</dbReference>
<dbReference type="GO" id="GO:0012505">
    <property type="term" value="C:endomembrane system"/>
    <property type="evidence" value="ECO:0007669"/>
    <property type="project" value="UniProtKB-SubCell"/>
</dbReference>
<comment type="subcellular location">
    <subcellularLocation>
        <location evidence="1">Endomembrane system</location>
        <topology evidence="1">Multi-pass membrane protein</topology>
    </subcellularLocation>
</comment>
<dbReference type="GO" id="GO:0005384">
    <property type="term" value="F:manganese ion transmembrane transporter activity"/>
    <property type="evidence" value="ECO:0007669"/>
    <property type="project" value="InterPro"/>
</dbReference>
<evidence type="ECO:0000313" key="7">
    <source>
        <dbReference type="Proteomes" id="UP000530928"/>
    </source>
</evidence>
<gene>
    <name evidence="6" type="ORF">HNR30_005244</name>
</gene>
<evidence type="ECO:0000256" key="4">
    <source>
        <dbReference type="ARBA" id="ARBA00023136"/>
    </source>
</evidence>
<keyword evidence="2 5" id="KW-0812">Transmembrane</keyword>
<keyword evidence="4 5" id="KW-0472">Membrane</keyword>
<protein>
    <submittedName>
        <fullName evidence="6">VIT1/CCC1 family predicted Fe2+/Mn2+ transporter</fullName>
    </submittedName>
</protein>
<dbReference type="Pfam" id="PF01988">
    <property type="entry name" value="VIT1"/>
    <property type="match status" value="1"/>
</dbReference>
<evidence type="ECO:0000313" key="6">
    <source>
        <dbReference type="EMBL" id="MBA2893883.1"/>
    </source>
</evidence>
<evidence type="ECO:0000256" key="5">
    <source>
        <dbReference type="SAM" id="Phobius"/>
    </source>
</evidence>
<dbReference type="Proteomes" id="UP000530928">
    <property type="component" value="Unassembled WGS sequence"/>
</dbReference>
<feature type="transmembrane region" description="Helical" evidence="5">
    <location>
        <begin position="209"/>
        <end position="230"/>
    </location>
</feature>
<feature type="transmembrane region" description="Helical" evidence="5">
    <location>
        <begin position="147"/>
        <end position="169"/>
    </location>
</feature>
<dbReference type="AlphaFoldDB" id="A0A7W0CMH9"/>
<evidence type="ECO:0000256" key="2">
    <source>
        <dbReference type="ARBA" id="ARBA00022692"/>
    </source>
</evidence>
<accession>A0A7W0CMH9</accession>
<proteinExistence type="predicted"/>
<organism evidence="6 7">
    <name type="scientific">Nonomuraea soli</name>
    <dbReference type="NCBI Taxonomy" id="1032476"/>
    <lineage>
        <taxon>Bacteria</taxon>
        <taxon>Bacillati</taxon>
        <taxon>Actinomycetota</taxon>
        <taxon>Actinomycetes</taxon>
        <taxon>Streptosporangiales</taxon>
        <taxon>Streptosporangiaceae</taxon>
        <taxon>Nonomuraea</taxon>
    </lineage>
</organism>
<name>A0A7W0CMH9_9ACTN</name>
<evidence type="ECO:0000256" key="3">
    <source>
        <dbReference type="ARBA" id="ARBA00022989"/>
    </source>
</evidence>
<reference evidence="6 7" key="1">
    <citation type="submission" date="2020-07" db="EMBL/GenBank/DDBJ databases">
        <title>Genomic Encyclopedia of Type Strains, Phase IV (KMG-IV): sequencing the most valuable type-strain genomes for metagenomic binning, comparative biology and taxonomic classification.</title>
        <authorList>
            <person name="Goeker M."/>
        </authorList>
    </citation>
    <scope>NUCLEOTIDE SEQUENCE [LARGE SCALE GENOMIC DNA]</scope>
    <source>
        <strain evidence="6 7">DSM 45533</strain>
    </source>
</reference>